<dbReference type="PANTHER" id="PTHR23416">
    <property type="entry name" value="SIALIC ACID SYNTHASE-RELATED"/>
    <property type="match status" value="1"/>
</dbReference>
<dbReference type="SUPFAM" id="SSF51161">
    <property type="entry name" value="Trimeric LpxA-like enzymes"/>
    <property type="match status" value="1"/>
</dbReference>
<comment type="caution">
    <text evidence="4">The sequence shown here is derived from an EMBL/GenBank/DDBJ whole genome shotgun (WGS) entry which is preliminary data.</text>
</comment>
<evidence type="ECO:0000256" key="1">
    <source>
        <dbReference type="ARBA" id="ARBA00022679"/>
    </source>
</evidence>
<dbReference type="Gene3D" id="2.160.10.10">
    <property type="entry name" value="Hexapeptide repeat proteins"/>
    <property type="match status" value="1"/>
</dbReference>
<protein>
    <submittedName>
        <fullName evidence="4">Acyltransferase</fullName>
    </submittedName>
</protein>
<evidence type="ECO:0000256" key="3">
    <source>
        <dbReference type="ARBA" id="ARBA00023315"/>
    </source>
</evidence>
<dbReference type="InterPro" id="IPR011004">
    <property type="entry name" value="Trimer_LpxA-like_sf"/>
</dbReference>
<dbReference type="GO" id="GO:0016746">
    <property type="term" value="F:acyltransferase activity"/>
    <property type="evidence" value="ECO:0007669"/>
    <property type="project" value="UniProtKB-KW"/>
</dbReference>
<sequence length="204" mass="21439">MILGVPDPVAAHPGFDRIGTGSRIAADVSVFRFGSADQALIVGDDSVIYPAVRLVLGDTGQCATTRLAIGSRVHINVGSYLSGEGGLVIEDDVLIGPHAKLLSAGHEFDSGDFRVSHNGLTHGELRVGAGAWIGAGAIVLQGITIGRGAVVGAGAVVTRDVPEYAIVVGNPARLVRYRKKFAPRDELVPRSRWSGWLAWLRKGK</sequence>
<proteinExistence type="predicted"/>
<keyword evidence="5" id="KW-1185">Reference proteome</keyword>
<dbReference type="InterPro" id="IPR051159">
    <property type="entry name" value="Hexapeptide_acetyltransf"/>
</dbReference>
<gene>
    <name evidence="4" type="ORF">GO608_15780</name>
</gene>
<dbReference type="InterPro" id="IPR001451">
    <property type="entry name" value="Hexapep"/>
</dbReference>
<organism evidence="4 5">
    <name type="scientific">Aromatoleum buckelii</name>
    <dbReference type="NCBI Taxonomy" id="200254"/>
    <lineage>
        <taxon>Bacteria</taxon>
        <taxon>Pseudomonadati</taxon>
        <taxon>Pseudomonadota</taxon>
        <taxon>Betaproteobacteria</taxon>
        <taxon>Rhodocyclales</taxon>
        <taxon>Rhodocyclaceae</taxon>
        <taxon>Aromatoleum</taxon>
    </lineage>
</organism>
<evidence type="ECO:0000313" key="4">
    <source>
        <dbReference type="EMBL" id="NMF94777.1"/>
    </source>
</evidence>
<dbReference type="Pfam" id="PF00132">
    <property type="entry name" value="Hexapep"/>
    <property type="match status" value="1"/>
</dbReference>
<reference evidence="4" key="1">
    <citation type="submission" date="2019-12" db="EMBL/GenBank/DDBJ databases">
        <title>Comparative genomics gives insights into the taxonomy of the Azoarcus-Aromatoleum group and reveals separate origins of nif in the plant-associated Azoarcus and non-plant-associated Aromatoleum sub-groups.</title>
        <authorList>
            <person name="Lafos M."/>
            <person name="Maluk M."/>
            <person name="Batista M."/>
            <person name="Junghare M."/>
            <person name="Carmona M."/>
            <person name="Faoro H."/>
            <person name="Cruz L.M."/>
            <person name="Battistoni F."/>
            <person name="De Souza E."/>
            <person name="Pedrosa F."/>
            <person name="Chen W.-M."/>
            <person name="Poole P.S."/>
            <person name="Dixon R.A."/>
            <person name="James E.K."/>
        </authorList>
    </citation>
    <scope>NUCLEOTIDE SEQUENCE</scope>
    <source>
        <strain evidence="4">U120</strain>
    </source>
</reference>
<evidence type="ECO:0000313" key="5">
    <source>
        <dbReference type="Proteomes" id="UP000601990"/>
    </source>
</evidence>
<dbReference type="PROSITE" id="PS00101">
    <property type="entry name" value="HEXAPEP_TRANSFERASES"/>
    <property type="match status" value="1"/>
</dbReference>
<name>A0ABX1N6B6_9RHOO</name>
<accession>A0ABX1N6B6</accession>
<evidence type="ECO:0000256" key="2">
    <source>
        <dbReference type="ARBA" id="ARBA00022737"/>
    </source>
</evidence>
<keyword evidence="3 4" id="KW-0012">Acyltransferase</keyword>
<dbReference type="Proteomes" id="UP000601990">
    <property type="component" value="Unassembled WGS sequence"/>
</dbReference>
<dbReference type="EMBL" id="WTVH01000037">
    <property type="protein sequence ID" value="NMF94777.1"/>
    <property type="molecule type" value="Genomic_DNA"/>
</dbReference>
<keyword evidence="1" id="KW-0808">Transferase</keyword>
<dbReference type="InterPro" id="IPR018357">
    <property type="entry name" value="Hexapep_transf_CS"/>
</dbReference>
<keyword evidence="2" id="KW-0677">Repeat</keyword>